<dbReference type="InterPro" id="IPR000157">
    <property type="entry name" value="TIR_dom"/>
</dbReference>
<organism evidence="6 7">
    <name type="scientific">Frankia canadensis</name>
    <dbReference type="NCBI Taxonomy" id="1836972"/>
    <lineage>
        <taxon>Bacteria</taxon>
        <taxon>Bacillati</taxon>
        <taxon>Actinomycetota</taxon>
        <taxon>Actinomycetes</taxon>
        <taxon>Frankiales</taxon>
        <taxon>Frankiaceae</taxon>
        <taxon>Frankia</taxon>
    </lineage>
</organism>
<dbReference type="Pfam" id="PF00400">
    <property type="entry name" value="WD40"/>
    <property type="match status" value="7"/>
</dbReference>
<evidence type="ECO:0000259" key="5">
    <source>
        <dbReference type="PROSITE" id="PS50104"/>
    </source>
</evidence>
<dbReference type="OrthoDB" id="4336591at2"/>
<evidence type="ECO:0000256" key="1">
    <source>
        <dbReference type="ARBA" id="ARBA00022574"/>
    </source>
</evidence>
<feature type="compositionally biased region" description="Low complexity" evidence="4">
    <location>
        <begin position="170"/>
        <end position="192"/>
    </location>
</feature>
<dbReference type="InterPro" id="IPR035897">
    <property type="entry name" value="Toll_tir_struct_dom_sf"/>
</dbReference>
<keyword evidence="1 3" id="KW-0853">WD repeat</keyword>
<dbReference type="PROSITE" id="PS50104">
    <property type="entry name" value="TIR"/>
    <property type="match status" value="1"/>
</dbReference>
<dbReference type="InterPro" id="IPR015943">
    <property type="entry name" value="WD40/YVTN_repeat-like_dom_sf"/>
</dbReference>
<dbReference type="SUPFAM" id="SSF50978">
    <property type="entry name" value="WD40 repeat-like"/>
    <property type="match status" value="1"/>
</dbReference>
<dbReference type="SMART" id="SM00255">
    <property type="entry name" value="TIR"/>
    <property type="match status" value="1"/>
</dbReference>
<dbReference type="SMART" id="SM00320">
    <property type="entry name" value="WD40"/>
    <property type="match status" value="7"/>
</dbReference>
<dbReference type="InterPro" id="IPR019775">
    <property type="entry name" value="WD40_repeat_CS"/>
</dbReference>
<dbReference type="PROSITE" id="PS00678">
    <property type="entry name" value="WD_REPEATS_1"/>
    <property type="match status" value="4"/>
</dbReference>
<protein>
    <recommendedName>
        <fullName evidence="5">TIR domain-containing protein</fullName>
    </recommendedName>
</protein>
<feature type="repeat" description="WD" evidence="3">
    <location>
        <begin position="269"/>
        <end position="310"/>
    </location>
</feature>
<name>A0A2I2KS42_9ACTN</name>
<accession>A0A2I2KS42</accession>
<dbReference type="PROSITE" id="PS50082">
    <property type="entry name" value="WD_REPEATS_2"/>
    <property type="match status" value="6"/>
</dbReference>
<dbReference type="InterPro" id="IPR036322">
    <property type="entry name" value="WD40_repeat_dom_sf"/>
</dbReference>
<evidence type="ECO:0000313" key="7">
    <source>
        <dbReference type="Proteomes" id="UP000234331"/>
    </source>
</evidence>
<dbReference type="RefSeq" id="WP_101832152.1">
    <property type="nucleotide sequence ID" value="NZ_FZMO01000169.1"/>
</dbReference>
<proteinExistence type="predicted"/>
<dbReference type="InterPro" id="IPR001680">
    <property type="entry name" value="WD40_rpt"/>
</dbReference>
<keyword evidence="7" id="KW-1185">Reference proteome</keyword>
<evidence type="ECO:0000256" key="4">
    <source>
        <dbReference type="SAM" id="MobiDB-lite"/>
    </source>
</evidence>
<dbReference type="Pfam" id="PF13676">
    <property type="entry name" value="TIR_2"/>
    <property type="match status" value="1"/>
</dbReference>
<sequence>MSGADARTAGADFFISYTRYDRSWAEWIAWELERAGYRVTIQAWDFVPGNDWRGKMEEAFGATRTIAVLSRAYLTSFYGREEWQAAQQADPGGFERKLLPVRIEDCERPEPLRTWVSIDLFDLGVNEARRRLLAGVRGALEGRMRPDVAPNFPSPPWRARPTAFPGPGGPRSSASAAPVPGAGAADGADSAWFSSPASPPIVPVRDAAGQRSDSVRFSPIGSYLVGHRGWVSSVRFSPDGRTLASGGGDAVRLWEVSDPHQARRLGAPLHGHTRGVHQLAFSPNGALLASASEDHTVMLWNVHDPRNAHQAGTSSGHARGVWSVAFSPDGHTLASAGDDHTIRLWDVEKPHEPRPLGPPLTDHTDSVRSVAFSPDGRTLASAGDDRRVLLWDISDPRRPHCTAALFTNTIQVWSIAFSPDSRTLAGGAGGEDHTVLLWNIHSLEPEPPQSLAGHSGWVASVAFAPDGRTLATGSSDKTVRLWDLRQPHHPRPLGTPLVGHTERVMSVSFAPDGNTLASAGRDQDIRLWTRAPNP</sequence>
<dbReference type="Proteomes" id="UP000234331">
    <property type="component" value="Unassembled WGS sequence"/>
</dbReference>
<dbReference type="CDD" id="cd00200">
    <property type="entry name" value="WD40"/>
    <property type="match status" value="1"/>
</dbReference>
<feature type="region of interest" description="Disordered" evidence="4">
    <location>
        <begin position="144"/>
        <end position="192"/>
    </location>
</feature>
<feature type="repeat" description="WD" evidence="3">
    <location>
        <begin position="314"/>
        <end position="348"/>
    </location>
</feature>
<feature type="repeat" description="WD" evidence="3">
    <location>
        <begin position="360"/>
        <end position="401"/>
    </location>
</feature>
<dbReference type="Gene3D" id="2.130.10.10">
    <property type="entry name" value="YVTN repeat-like/Quinoprotein amine dehydrogenase"/>
    <property type="match status" value="3"/>
</dbReference>
<dbReference type="PRINTS" id="PR00320">
    <property type="entry name" value="GPROTEINBRPT"/>
</dbReference>
<dbReference type="PANTHER" id="PTHR14604">
    <property type="entry name" value="WD40 REPEAT PF20"/>
    <property type="match status" value="1"/>
</dbReference>
<gene>
    <name evidence="6" type="ORF">FRACA_2500008</name>
</gene>
<dbReference type="GO" id="GO:0007165">
    <property type="term" value="P:signal transduction"/>
    <property type="evidence" value="ECO:0007669"/>
    <property type="project" value="InterPro"/>
</dbReference>
<evidence type="ECO:0000256" key="2">
    <source>
        <dbReference type="ARBA" id="ARBA00022737"/>
    </source>
</evidence>
<dbReference type="Gene3D" id="3.40.50.10140">
    <property type="entry name" value="Toll/interleukin-1 receptor homology (TIR) domain"/>
    <property type="match status" value="1"/>
</dbReference>
<feature type="repeat" description="WD" evidence="3">
    <location>
        <begin position="224"/>
        <end position="264"/>
    </location>
</feature>
<dbReference type="InterPro" id="IPR050995">
    <property type="entry name" value="WD-F-box_domain-protein"/>
</dbReference>
<dbReference type="EMBL" id="FZMO01000169">
    <property type="protein sequence ID" value="SNQ48480.1"/>
    <property type="molecule type" value="Genomic_DNA"/>
</dbReference>
<feature type="repeat" description="WD" evidence="3">
    <location>
        <begin position="497"/>
        <end position="534"/>
    </location>
</feature>
<feature type="domain" description="TIR" evidence="5">
    <location>
        <begin position="9"/>
        <end position="140"/>
    </location>
</feature>
<dbReference type="InterPro" id="IPR020472">
    <property type="entry name" value="WD40_PAC1"/>
</dbReference>
<reference evidence="6 7" key="1">
    <citation type="submission" date="2017-06" db="EMBL/GenBank/DDBJ databases">
        <authorList>
            <person name="Kim H.J."/>
            <person name="Triplett B.A."/>
        </authorList>
    </citation>
    <scope>NUCLEOTIDE SEQUENCE [LARGE SCALE GENOMIC DNA]</scope>
    <source>
        <strain evidence="6">FRACA_ARgP5</strain>
    </source>
</reference>
<evidence type="ECO:0000256" key="3">
    <source>
        <dbReference type="PROSITE-ProRule" id="PRU00221"/>
    </source>
</evidence>
<dbReference type="PANTHER" id="PTHR14604:SF3">
    <property type="entry name" value="SPERM-ASSOCIATED ANTIGEN 16 PROTEIN"/>
    <property type="match status" value="1"/>
</dbReference>
<keyword evidence="2" id="KW-0677">Repeat</keyword>
<feature type="repeat" description="WD" evidence="3">
    <location>
        <begin position="451"/>
        <end position="485"/>
    </location>
</feature>
<dbReference type="SUPFAM" id="SSF52200">
    <property type="entry name" value="Toll/Interleukin receptor TIR domain"/>
    <property type="match status" value="1"/>
</dbReference>
<dbReference type="AlphaFoldDB" id="A0A2I2KS42"/>
<evidence type="ECO:0000313" key="6">
    <source>
        <dbReference type="EMBL" id="SNQ48480.1"/>
    </source>
</evidence>
<dbReference type="PROSITE" id="PS50294">
    <property type="entry name" value="WD_REPEATS_REGION"/>
    <property type="match status" value="5"/>
</dbReference>